<reference evidence="2" key="1">
    <citation type="submission" date="2020-02" db="EMBL/GenBank/DDBJ databases">
        <authorList>
            <person name="Meier V. D."/>
        </authorList>
    </citation>
    <scope>NUCLEOTIDE SEQUENCE</scope>
    <source>
        <strain evidence="2">AVDCRST_MAG11</strain>
    </source>
</reference>
<sequence length="384" mass="42022">MSDPVDFLNSFAQTIAAMRLYPDGHPRRIQAVDSSYTSLQSLCREDPSPRFSFLGDGVVYGTRVVREMADWDWSARLAAIGMQRVEFPRDPSRDDYEHFLDQTLDRLNGSATDTALVRSAPAPIRFGALGVRGVDGAEPAPDGGVALPTATMRYSLAAEAEAVQWVHAEVSAGSQLPLVEAEAVVRSLLAAMHGAGDVVLPLVQLRSYDEYTTTHSLNVAVLVMALAEHLGLASSEVRAYGVAGLLHDLGKVCVPVEILNKPGKLTDAERGVMQAHPREGARLILRGDARLDLAAVVAYEHHVMLNGGGYPRLHYGRACHRASALVHVCDVYDALRTKRPYRDAWLAEDVLAYLQKGAGTEFDPDVVRAFVEMMRRREQRPAEL</sequence>
<gene>
    <name evidence="2" type="ORF">AVDCRST_MAG11-765</name>
</gene>
<dbReference type="PROSITE" id="PS51832">
    <property type="entry name" value="HD_GYP"/>
    <property type="match status" value="1"/>
</dbReference>
<dbReference type="InterPro" id="IPR003607">
    <property type="entry name" value="HD/PDEase_dom"/>
</dbReference>
<dbReference type="Pfam" id="PF13487">
    <property type="entry name" value="HD_5"/>
    <property type="match status" value="1"/>
</dbReference>
<dbReference type="CDD" id="cd00077">
    <property type="entry name" value="HDc"/>
    <property type="match status" value="1"/>
</dbReference>
<dbReference type="PANTHER" id="PTHR43155:SF2">
    <property type="entry name" value="CYCLIC DI-GMP PHOSPHODIESTERASE PA4108"/>
    <property type="match status" value="1"/>
</dbReference>
<accession>A0A6J4KAK1</accession>
<protein>
    <submittedName>
        <fullName evidence="2">HD domain protein</fullName>
    </submittedName>
</protein>
<dbReference type="AlphaFoldDB" id="A0A6J4KAK1"/>
<evidence type="ECO:0000313" key="2">
    <source>
        <dbReference type="EMBL" id="CAA9300155.1"/>
    </source>
</evidence>
<dbReference type="InterPro" id="IPR037522">
    <property type="entry name" value="HD_GYP_dom"/>
</dbReference>
<dbReference type="EMBL" id="CADCTU010000162">
    <property type="protein sequence ID" value="CAA9300155.1"/>
    <property type="molecule type" value="Genomic_DNA"/>
</dbReference>
<dbReference type="Gene3D" id="1.10.3210.10">
    <property type="entry name" value="Hypothetical protein af1432"/>
    <property type="match status" value="1"/>
</dbReference>
<evidence type="ECO:0000259" key="1">
    <source>
        <dbReference type="PROSITE" id="PS51832"/>
    </source>
</evidence>
<organism evidence="2">
    <name type="scientific">uncultured Gemmatimonadaceae bacterium</name>
    <dbReference type="NCBI Taxonomy" id="246130"/>
    <lineage>
        <taxon>Bacteria</taxon>
        <taxon>Pseudomonadati</taxon>
        <taxon>Gemmatimonadota</taxon>
        <taxon>Gemmatimonadia</taxon>
        <taxon>Gemmatimonadales</taxon>
        <taxon>Gemmatimonadaceae</taxon>
        <taxon>environmental samples</taxon>
    </lineage>
</organism>
<dbReference type="SMART" id="SM00471">
    <property type="entry name" value="HDc"/>
    <property type="match status" value="1"/>
</dbReference>
<dbReference type="SUPFAM" id="SSF109604">
    <property type="entry name" value="HD-domain/PDEase-like"/>
    <property type="match status" value="1"/>
</dbReference>
<dbReference type="PANTHER" id="PTHR43155">
    <property type="entry name" value="CYCLIC DI-GMP PHOSPHODIESTERASE PA4108-RELATED"/>
    <property type="match status" value="1"/>
</dbReference>
<name>A0A6J4KAK1_9BACT</name>
<feature type="domain" description="HD-GYP" evidence="1">
    <location>
        <begin position="191"/>
        <end position="384"/>
    </location>
</feature>
<proteinExistence type="predicted"/>